<dbReference type="Pfam" id="PF06530">
    <property type="entry name" value="Phage_antitermQ"/>
    <property type="match status" value="1"/>
</dbReference>
<dbReference type="OrthoDB" id="5875393at2"/>
<evidence type="ECO:0000313" key="5">
    <source>
        <dbReference type="EMBL" id="SHO57825.1"/>
    </source>
</evidence>
<keyword evidence="2" id="KW-0805">Transcription regulation</keyword>
<evidence type="ECO:0000256" key="4">
    <source>
        <dbReference type="ARBA" id="ARBA00023163"/>
    </source>
</evidence>
<evidence type="ECO:0000256" key="2">
    <source>
        <dbReference type="ARBA" id="ARBA00023015"/>
    </source>
</evidence>
<accession>A0A1M7YZ10</accession>
<evidence type="ECO:0000313" key="6">
    <source>
        <dbReference type="Proteomes" id="UP000184600"/>
    </source>
</evidence>
<evidence type="ECO:0000256" key="1">
    <source>
        <dbReference type="ARBA" id="ARBA00010234"/>
    </source>
</evidence>
<dbReference type="RefSeq" id="WP_073585159.1">
    <property type="nucleotide sequence ID" value="NZ_AP024897.1"/>
</dbReference>
<name>A0A1M7YZ10_9VIBR</name>
<keyword evidence="4" id="KW-0804">Transcription</keyword>
<dbReference type="AlphaFoldDB" id="A0A1M7YZ10"/>
<organism evidence="5 6">
    <name type="scientific">Vibrio quintilis</name>
    <dbReference type="NCBI Taxonomy" id="1117707"/>
    <lineage>
        <taxon>Bacteria</taxon>
        <taxon>Pseudomonadati</taxon>
        <taxon>Pseudomonadota</taxon>
        <taxon>Gammaproteobacteria</taxon>
        <taxon>Vibrionales</taxon>
        <taxon>Vibrionaceae</taxon>
        <taxon>Vibrio</taxon>
    </lineage>
</organism>
<protein>
    <submittedName>
        <fullName evidence="5">Phage antitermination protein Q</fullName>
    </submittedName>
</protein>
<dbReference type="EMBL" id="FRFG01000048">
    <property type="protein sequence ID" value="SHO57825.1"/>
    <property type="molecule type" value="Genomic_DNA"/>
</dbReference>
<sequence length="130" mass="14451">MTNTIIHTTDWLIEQWVHWLRHNREGVAGYASSSTFTRLLGNGLPSPGITDEDAMLVDGAIARLSQRNPQMAKALTLYFFAGGNISYVARQLNLDRRQATILVKSGTAWIDAVIDLSESAKNQKAEHKKV</sequence>
<evidence type="ECO:0000256" key="3">
    <source>
        <dbReference type="ARBA" id="ARBA00023125"/>
    </source>
</evidence>
<dbReference type="GO" id="GO:0003677">
    <property type="term" value="F:DNA binding"/>
    <property type="evidence" value="ECO:0007669"/>
    <property type="project" value="UniProtKB-KW"/>
</dbReference>
<keyword evidence="6" id="KW-1185">Reference proteome</keyword>
<keyword evidence="3" id="KW-0238">DNA-binding</keyword>
<reference evidence="6" key="1">
    <citation type="submission" date="2016-12" db="EMBL/GenBank/DDBJ databases">
        <authorList>
            <person name="Rodrigo-Torres L."/>
            <person name="Arahal R.D."/>
            <person name="Lucena T."/>
        </authorList>
    </citation>
    <scope>NUCLEOTIDE SEQUENCE [LARGE SCALE GENOMIC DNA]</scope>
</reference>
<comment type="similarity">
    <text evidence="1">Belongs to the phage antitermination Q type 1 family.</text>
</comment>
<gene>
    <name evidence="5" type="ORF">VQ7734_03595</name>
</gene>
<dbReference type="InterPro" id="IPR010534">
    <property type="entry name" value="Phage_933W_GpQ"/>
</dbReference>
<proteinExistence type="inferred from homology"/>
<dbReference type="GO" id="GO:0060567">
    <property type="term" value="P:negative regulation of termination of DNA-templated transcription"/>
    <property type="evidence" value="ECO:0007669"/>
    <property type="project" value="InterPro"/>
</dbReference>
<dbReference type="Proteomes" id="UP000184600">
    <property type="component" value="Unassembled WGS sequence"/>
</dbReference>
<dbReference type="STRING" id="1117707.VQ7734_03595"/>